<dbReference type="AlphaFoldDB" id="A0A096BQK6"/>
<reference evidence="1 2" key="1">
    <citation type="submission" date="2014-07" db="EMBL/GenBank/DDBJ databases">
        <authorList>
            <person name="McCorrison J."/>
            <person name="Sanka R."/>
            <person name="Torralba M."/>
            <person name="Gillis M."/>
            <person name="Haft D.H."/>
            <person name="Methe B."/>
            <person name="Sutton G."/>
            <person name="Nelson K.E."/>
        </authorList>
    </citation>
    <scope>NUCLEOTIDE SEQUENCE [LARGE SCALE GENOMIC DNA]</scope>
    <source>
        <strain evidence="1 2">DNF00320</strain>
    </source>
</reference>
<dbReference type="EMBL" id="JRNQ01000023">
    <property type="protein sequence ID" value="KGF44952.1"/>
    <property type="molecule type" value="Genomic_DNA"/>
</dbReference>
<protein>
    <submittedName>
        <fullName evidence="1">Uncharacterized protein</fullName>
    </submittedName>
</protein>
<name>A0A096BQK6_9BACT</name>
<dbReference type="Proteomes" id="UP000029525">
    <property type="component" value="Unassembled WGS sequence"/>
</dbReference>
<evidence type="ECO:0000313" key="1">
    <source>
        <dbReference type="EMBL" id="KGF44952.1"/>
    </source>
</evidence>
<gene>
    <name evidence="1" type="ORF">HMPREF0647_04685</name>
</gene>
<dbReference type="GeneID" id="78529763"/>
<proteinExistence type="predicted"/>
<accession>A0A096BQK6</accession>
<comment type="caution">
    <text evidence="1">The sequence shown here is derived from an EMBL/GenBank/DDBJ whole genome shotgun (WGS) entry which is preliminary data.</text>
</comment>
<sequence>MVTETLIREQFVHQTITRGIHKIYSTQEQVVRNNFQLRTGRLLTSLSAHNFSAESQGFQRKFFVRVLPYLRFLDMAYRIRKDRVAKYKRSNFALYNRVVWGVLYRETFPELSFGFTDEVRKSINKELKDIFDTDSKSYFKAK</sequence>
<dbReference type="RefSeq" id="WP_004338384.1">
    <property type="nucleotide sequence ID" value="NZ_JRNQ01000023.1"/>
</dbReference>
<dbReference type="OrthoDB" id="1048765at2"/>
<organism evidence="1 2">
    <name type="scientific">Prevotella bivia DNF00320</name>
    <dbReference type="NCBI Taxonomy" id="1401068"/>
    <lineage>
        <taxon>Bacteria</taxon>
        <taxon>Pseudomonadati</taxon>
        <taxon>Bacteroidota</taxon>
        <taxon>Bacteroidia</taxon>
        <taxon>Bacteroidales</taxon>
        <taxon>Prevotellaceae</taxon>
        <taxon>Prevotella</taxon>
    </lineage>
</organism>
<evidence type="ECO:0000313" key="2">
    <source>
        <dbReference type="Proteomes" id="UP000029525"/>
    </source>
</evidence>